<feature type="transmembrane region" description="Helical" evidence="1">
    <location>
        <begin position="54"/>
        <end position="74"/>
    </location>
</feature>
<accession>A0A917MBG3</accession>
<gene>
    <name evidence="2" type="ORF">GCM10011585_34010</name>
</gene>
<protein>
    <submittedName>
        <fullName evidence="2">Uncharacterized protein</fullName>
    </submittedName>
</protein>
<dbReference type="RefSeq" id="WP_188555440.1">
    <property type="nucleotide sequence ID" value="NZ_BMGT01000004.1"/>
</dbReference>
<name>A0A917MBG3_9BACT</name>
<sequence length="75" mass="8484">MKTADYITIAQARAALRTLYHTDPEVNAMQVLKRALEDDLVPKDARGNWRPSRLLMTVAGIFVAAVCVFLYFSIR</sequence>
<organism evidence="2 3">
    <name type="scientific">Edaphobacter dinghuensis</name>
    <dbReference type="NCBI Taxonomy" id="1560005"/>
    <lineage>
        <taxon>Bacteria</taxon>
        <taxon>Pseudomonadati</taxon>
        <taxon>Acidobacteriota</taxon>
        <taxon>Terriglobia</taxon>
        <taxon>Terriglobales</taxon>
        <taxon>Acidobacteriaceae</taxon>
        <taxon>Edaphobacter</taxon>
    </lineage>
</organism>
<keyword evidence="1" id="KW-0812">Transmembrane</keyword>
<reference evidence="2" key="1">
    <citation type="journal article" date="2014" name="Int. J. Syst. Evol. Microbiol.">
        <title>Complete genome sequence of Corynebacterium casei LMG S-19264T (=DSM 44701T), isolated from a smear-ripened cheese.</title>
        <authorList>
            <consortium name="US DOE Joint Genome Institute (JGI-PGF)"/>
            <person name="Walter F."/>
            <person name="Albersmeier A."/>
            <person name="Kalinowski J."/>
            <person name="Ruckert C."/>
        </authorList>
    </citation>
    <scope>NUCLEOTIDE SEQUENCE</scope>
    <source>
        <strain evidence="2">CGMCC 1.12997</strain>
    </source>
</reference>
<reference evidence="2" key="2">
    <citation type="submission" date="2020-09" db="EMBL/GenBank/DDBJ databases">
        <authorList>
            <person name="Sun Q."/>
            <person name="Zhou Y."/>
        </authorList>
    </citation>
    <scope>NUCLEOTIDE SEQUENCE</scope>
    <source>
        <strain evidence="2">CGMCC 1.12997</strain>
    </source>
</reference>
<dbReference type="AlphaFoldDB" id="A0A917MBG3"/>
<dbReference type="EMBL" id="BMGT01000004">
    <property type="protein sequence ID" value="GGG87175.1"/>
    <property type="molecule type" value="Genomic_DNA"/>
</dbReference>
<evidence type="ECO:0000313" key="2">
    <source>
        <dbReference type="EMBL" id="GGG87175.1"/>
    </source>
</evidence>
<keyword evidence="1" id="KW-1133">Transmembrane helix</keyword>
<comment type="caution">
    <text evidence="2">The sequence shown here is derived from an EMBL/GenBank/DDBJ whole genome shotgun (WGS) entry which is preliminary data.</text>
</comment>
<keyword evidence="1" id="KW-0472">Membrane</keyword>
<evidence type="ECO:0000256" key="1">
    <source>
        <dbReference type="SAM" id="Phobius"/>
    </source>
</evidence>
<dbReference type="Proteomes" id="UP000647241">
    <property type="component" value="Unassembled WGS sequence"/>
</dbReference>
<evidence type="ECO:0000313" key="3">
    <source>
        <dbReference type="Proteomes" id="UP000647241"/>
    </source>
</evidence>
<proteinExistence type="predicted"/>
<keyword evidence="3" id="KW-1185">Reference proteome</keyword>